<evidence type="ECO:0000256" key="1">
    <source>
        <dbReference type="ARBA" id="ARBA00023015"/>
    </source>
</evidence>
<keyword evidence="1" id="KW-0805">Transcription regulation</keyword>
<dbReference type="SUPFAM" id="SSF46689">
    <property type="entry name" value="Homeodomain-like"/>
    <property type="match status" value="1"/>
</dbReference>
<dbReference type="Pfam" id="PF13305">
    <property type="entry name" value="TetR_C_33"/>
    <property type="match status" value="1"/>
</dbReference>
<evidence type="ECO:0000256" key="4">
    <source>
        <dbReference type="PROSITE-ProRule" id="PRU00335"/>
    </source>
</evidence>
<evidence type="ECO:0000313" key="7">
    <source>
        <dbReference type="Proteomes" id="UP001597402"/>
    </source>
</evidence>
<feature type="domain" description="HTH tetR-type" evidence="5">
    <location>
        <begin position="6"/>
        <end position="66"/>
    </location>
</feature>
<evidence type="ECO:0000259" key="5">
    <source>
        <dbReference type="PROSITE" id="PS50977"/>
    </source>
</evidence>
<evidence type="ECO:0000313" key="6">
    <source>
        <dbReference type="EMBL" id="MFD2091635.1"/>
    </source>
</evidence>
<name>A0ABW4X877_9ACTN</name>
<dbReference type="PROSITE" id="PS50977">
    <property type="entry name" value="HTH_TETR_2"/>
    <property type="match status" value="1"/>
</dbReference>
<dbReference type="PANTHER" id="PTHR30055:SF220">
    <property type="entry name" value="TETR-FAMILY REGULATORY PROTEIN"/>
    <property type="match status" value="1"/>
</dbReference>
<dbReference type="InterPro" id="IPR001647">
    <property type="entry name" value="HTH_TetR"/>
</dbReference>
<evidence type="ECO:0000256" key="3">
    <source>
        <dbReference type="ARBA" id="ARBA00023163"/>
    </source>
</evidence>
<feature type="DNA-binding region" description="H-T-H motif" evidence="4">
    <location>
        <begin position="29"/>
        <end position="48"/>
    </location>
</feature>
<proteinExistence type="predicted"/>
<dbReference type="EMBL" id="JBHUHP010000009">
    <property type="protein sequence ID" value="MFD2091635.1"/>
    <property type="molecule type" value="Genomic_DNA"/>
</dbReference>
<gene>
    <name evidence="6" type="ORF">ACFSHS_08615</name>
</gene>
<dbReference type="InterPro" id="IPR025996">
    <property type="entry name" value="MT1864/Rv1816-like_C"/>
</dbReference>
<dbReference type="SUPFAM" id="SSF48498">
    <property type="entry name" value="Tetracyclin repressor-like, C-terminal domain"/>
    <property type="match status" value="1"/>
</dbReference>
<organism evidence="6 7">
    <name type="scientific">Blastococcus deserti</name>
    <dbReference type="NCBI Taxonomy" id="2259033"/>
    <lineage>
        <taxon>Bacteria</taxon>
        <taxon>Bacillati</taxon>
        <taxon>Actinomycetota</taxon>
        <taxon>Actinomycetes</taxon>
        <taxon>Geodermatophilales</taxon>
        <taxon>Geodermatophilaceae</taxon>
        <taxon>Blastococcus</taxon>
    </lineage>
</organism>
<dbReference type="InterPro" id="IPR050109">
    <property type="entry name" value="HTH-type_TetR-like_transc_reg"/>
</dbReference>
<reference evidence="7" key="1">
    <citation type="journal article" date="2019" name="Int. J. Syst. Evol. Microbiol.">
        <title>The Global Catalogue of Microorganisms (GCM) 10K type strain sequencing project: providing services to taxonomists for standard genome sequencing and annotation.</title>
        <authorList>
            <consortium name="The Broad Institute Genomics Platform"/>
            <consortium name="The Broad Institute Genome Sequencing Center for Infectious Disease"/>
            <person name="Wu L."/>
            <person name="Ma J."/>
        </authorList>
    </citation>
    <scope>NUCLEOTIDE SEQUENCE [LARGE SCALE GENOMIC DNA]</scope>
    <source>
        <strain evidence="7">JCM 3338</strain>
    </source>
</reference>
<dbReference type="InterPro" id="IPR009057">
    <property type="entry name" value="Homeodomain-like_sf"/>
</dbReference>
<sequence>MPSADADLRTTLLRATAQVVAESGVGEVSVRALARAAGVSHAAHRHHFASRTGLLTALAAEGHRLLAAALEEATATSFLEAGVAYVGFAHDHPGHFAVMFTPDALDGEDPELVAARARTFGVLSAGVESLAAQGRVEDARAAVVAAWSLVHGLATLAATGNLSGAGLAPPPGREALLDLARRAAGMLFGSPSGGTGDA</sequence>
<comment type="caution">
    <text evidence="6">The sequence shown here is derived from an EMBL/GenBank/DDBJ whole genome shotgun (WGS) entry which is preliminary data.</text>
</comment>
<dbReference type="Proteomes" id="UP001597402">
    <property type="component" value="Unassembled WGS sequence"/>
</dbReference>
<dbReference type="Gene3D" id="1.10.357.10">
    <property type="entry name" value="Tetracycline Repressor, domain 2"/>
    <property type="match status" value="1"/>
</dbReference>
<protein>
    <submittedName>
        <fullName evidence="6">TetR/AcrR family transcriptional regulator</fullName>
    </submittedName>
</protein>
<dbReference type="PRINTS" id="PR00455">
    <property type="entry name" value="HTHTETR"/>
</dbReference>
<dbReference type="PANTHER" id="PTHR30055">
    <property type="entry name" value="HTH-TYPE TRANSCRIPTIONAL REGULATOR RUTR"/>
    <property type="match status" value="1"/>
</dbReference>
<dbReference type="InterPro" id="IPR036271">
    <property type="entry name" value="Tet_transcr_reg_TetR-rel_C_sf"/>
</dbReference>
<dbReference type="RefSeq" id="WP_376874109.1">
    <property type="nucleotide sequence ID" value="NZ_JBHUHP010000009.1"/>
</dbReference>
<evidence type="ECO:0000256" key="2">
    <source>
        <dbReference type="ARBA" id="ARBA00023125"/>
    </source>
</evidence>
<keyword evidence="7" id="KW-1185">Reference proteome</keyword>
<keyword evidence="3" id="KW-0804">Transcription</keyword>
<dbReference type="Pfam" id="PF00440">
    <property type="entry name" value="TetR_N"/>
    <property type="match status" value="1"/>
</dbReference>
<accession>A0ABW4X877</accession>
<keyword evidence="2 4" id="KW-0238">DNA-binding</keyword>